<reference evidence="2" key="1">
    <citation type="submission" date="2020-10" db="EMBL/GenBank/DDBJ databases">
        <authorList>
            <person name="Roach M.J.R."/>
        </authorList>
    </citation>
    <scope>NUCLEOTIDE SEQUENCE</scope>
    <source>
        <strain evidence="2">CBS 1945</strain>
    </source>
</reference>
<gene>
    <name evidence="2" type="ORF">FOA43_002752</name>
</gene>
<evidence type="ECO:0000313" key="3">
    <source>
        <dbReference type="Proteomes" id="UP000662931"/>
    </source>
</evidence>
<keyword evidence="1" id="KW-1133">Transmembrane helix</keyword>
<dbReference type="Proteomes" id="UP000662931">
    <property type="component" value="Chromosome 3"/>
</dbReference>
<evidence type="ECO:0000256" key="1">
    <source>
        <dbReference type="SAM" id="Phobius"/>
    </source>
</evidence>
<organism evidence="2 3">
    <name type="scientific">Eeniella nana</name>
    <name type="common">Yeast</name>
    <name type="synonym">Brettanomyces nanus</name>
    <dbReference type="NCBI Taxonomy" id="13502"/>
    <lineage>
        <taxon>Eukaryota</taxon>
        <taxon>Fungi</taxon>
        <taxon>Dikarya</taxon>
        <taxon>Ascomycota</taxon>
        <taxon>Saccharomycotina</taxon>
        <taxon>Pichiomycetes</taxon>
        <taxon>Pichiales</taxon>
        <taxon>Pichiaceae</taxon>
        <taxon>Brettanomyces</taxon>
    </lineage>
</organism>
<protein>
    <submittedName>
        <fullName evidence="2">Uncharacterized protein</fullName>
    </submittedName>
</protein>
<dbReference type="GeneID" id="62196153"/>
<dbReference type="OrthoDB" id="3990977at2759"/>
<keyword evidence="1" id="KW-0812">Transmembrane</keyword>
<proteinExistence type="predicted"/>
<feature type="transmembrane region" description="Helical" evidence="1">
    <location>
        <begin position="42"/>
        <end position="70"/>
    </location>
</feature>
<dbReference type="KEGG" id="bnn:FOA43_002752"/>
<dbReference type="EMBL" id="CP064814">
    <property type="protein sequence ID" value="QPG75398.1"/>
    <property type="molecule type" value="Genomic_DNA"/>
</dbReference>
<name>A0A875S371_EENNA</name>
<accession>A0A875S371</accession>
<dbReference type="Pfam" id="PF17316">
    <property type="entry name" value="Perilipin_2"/>
    <property type="match status" value="1"/>
</dbReference>
<keyword evidence="1" id="KW-0472">Membrane</keyword>
<keyword evidence="3" id="KW-1185">Reference proteome</keyword>
<sequence>MSEHHQAKADTIKSSSLAHIKGYPLVSDSIKFISSVPLTSLIAHYISLSVHFILSYAITVPYFVAAFSFVDSYVDSGLSKIDSALPAFTKVSASDISRVIRSYLGYYVSTAYHYVEKFADPLIKSINDLYKRGLDFFLPVKLSDSITPTASATPVDQVHRSYALAKETYSRLQPFFKQASAIPNHVSTVYKDEKAQSSSTHEAVAKTTTKLSGEVYTTLKPRIGKIVGAAQATYTNTAAAVDPVILPNNVDTVNSSGIEIRG</sequence>
<dbReference type="RefSeq" id="XP_038778963.1">
    <property type="nucleotide sequence ID" value="XM_038923035.1"/>
</dbReference>
<evidence type="ECO:0000313" key="2">
    <source>
        <dbReference type="EMBL" id="QPG75398.1"/>
    </source>
</evidence>
<dbReference type="AlphaFoldDB" id="A0A875S371"/>